<dbReference type="Gene3D" id="1.10.287.130">
    <property type="match status" value="1"/>
</dbReference>
<sequence>MAVQASILAVDDKPDNLRLLAKILMGEAYKVRKVTTGRQALEAARLNPPDLILLDIMMPELDGYQICQALKQQPETCDIPIIFLSALDNQTDKVRAFTVGGVDYITKPFQQQEVLARVKTHLQIQQLTQSLRLQNSRLQAEVQQRQQTAAELTATLQELRDTQAQIIAKEKLASLGGLMAGIAHELRNPLNFVNNYAESSAELIDDLLSEIRSVSPTDISLAELQAQLTEIRENALSIHQHGQRAERIITSMMQHARNRSDDRQLVDLNQLMEESFKLAYHSRRSNLPNFKVTLETDYDPSMGELELSTDLHRAFINLIDNACYALYKKQQQHSAFVPTLRIATRRLPSQVEIRIRDNGIGIAPEIQAQVFDPFFTTKANEGSGLGLSITHDIVVGQHRGSLSLVSELDDYTEFTLLLPTAFP</sequence>
<protein>
    <recommendedName>
        <fullName evidence="2">histidine kinase</fullName>
        <ecNumber evidence="2">2.7.13.3</ecNumber>
    </recommendedName>
</protein>
<evidence type="ECO:0000259" key="9">
    <source>
        <dbReference type="PROSITE" id="PS50110"/>
    </source>
</evidence>
<dbReference type="InterPro" id="IPR003661">
    <property type="entry name" value="HisK_dim/P_dom"/>
</dbReference>
<dbReference type="PANTHER" id="PTHR43547:SF2">
    <property type="entry name" value="HYBRID SIGNAL TRANSDUCTION HISTIDINE KINASE C"/>
    <property type="match status" value="1"/>
</dbReference>
<dbReference type="GO" id="GO:0000155">
    <property type="term" value="F:phosphorelay sensor kinase activity"/>
    <property type="evidence" value="ECO:0007669"/>
    <property type="project" value="InterPro"/>
</dbReference>
<evidence type="ECO:0000256" key="5">
    <source>
        <dbReference type="ARBA" id="ARBA00023012"/>
    </source>
</evidence>
<dbReference type="InterPro" id="IPR036097">
    <property type="entry name" value="HisK_dim/P_sf"/>
</dbReference>
<feature type="domain" description="Response regulatory" evidence="9">
    <location>
        <begin position="6"/>
        <end position="122"/>
    </location>
</feature>
<dbReference type="SUPFAM" id="SSF47384">
    <property type="entry name" value="Homodimeric domain of signal transducing histidine kinase"/>
    <property type="match status" value="1"/>
</dbReference>
<dbReference type="InterPro" id="IPR011006">
    <property type="entry name" value="CheY-like_superfamily"/>
</dbReference>
<dbReference type="InterPro" id="IPR004358">
    <property type="entry name" value="Sig_transdc_His_kin-like_C"/>
</dbReference>
<dbReference type="Pfam" id="PF02518">
    <property type="entry name" value="HATPase_c"/>
    <property type="match status" value="1"/>
</dbReference>
<dbReference type="InterPro" id="IPR001789">
    <property type="entry name" value="Sig_transdc_resp-reg_receiver"/>
</dbReference>
<accession>A0A951PA16</accession>
<comment type="catalytic activity">
    <reaction evidence="1">
        <text>ATP + protein L-histidine = ADP + protein N-phospho-L-histidine.</text>
        <dbReference type="EC" id="2.7.13.3"/>
    </reaction>
</comment>
<dbReference type="SMART" id="SM00387">
    <property type="entry name" value="HATPase_c"/>
    <property type="match status" value="1"/>
</dbReference>
<dbReference type="CDD" id="cd19920">
    <property type="entry name" value="REC_PA4781-like"/>
    <property type="match status" value="1"/>
</dbReference>
<dbReference type="SMART" id="SM00448">
    <property type="entry name" value="REC"/>
    <property type="match status" value="1"/>
</dbReference>
<dbReference type="InterPro" id="IPR036890">
    <property type="entry name" value="HATPase_C_sf"/>
</dbReference>
<evidence type="ECO:0000313" key="11">
    <source>
        <dbReference type="Proteomes" id="UP000707356"/>
    </source>
</evidence>
<dbReference type="InterPro" id="IPR005467">
    <property type="entry name" value="His_kinase_dom"/>
</dbReference>
<dbReference type="CDD" id="cd00075">
    <property type="entry name" value="HATPase"/>
    <property type="match status" value="1"/>
</dbReference>
<keyword evidence="4" id="KW-0808">Transferase</keyword>
<dbReference type="EC" id="2.7.13.3" evidence="2"/>
<evidence type="ECO:0000256" key="7">
    <source>
        <dbReference type="SAM" id="Coils"/>
    </source>
</evidence>
<keyword evidence="5" id="KW-0902">Two-component regulatory system</keyword>
<feature type="coiled-coil region" evidence="7">
    <location>
        <begin position="135"/>
        <end position="169"/>
    </location>
</feature>
<evidence type="ECO:0000256" key="3">
    <source>
        <dbReference type="ARBA" id="ARBA00022553"/>
    </source>
</evidence>
<reference evidence="10" key="1">
    <citation type="submission" date="2021-05" db="EMBL/GenBank/DDBJ databases">
        <authorList>
            <person name="Pietrasiak N."/>
            <person name="Ward R."/>
            <person name="Stajich J.E."/>
            <person name="Kurbessoian T."/>
        </authorList>
    </citation>
    <scope>NUCLEOTIDE SEQUENCE</scope>
    <source>
        <strain evidence="10">GSE-TBD4-15B</strain>
    </source>
</reference>
<evidence type="ECO:0000259" key="8">
    <source>
        <dbReference type="PROSITE" id="PS50109"/>
    </source>
</evidence>
<keyword evidence="3 6" id="KW-0597">Phosphoprotein</keyword>
<dbReference type="SUPFAM" id="SSF55874">
    <property type="entry name" value="ATPase domain of HSP90 chaperone/DNA topoisomerase II/histidine kinase"/>
    <property type="match status" value="1"/>
</dbReference>
<feature type="modified residue" description="4-aspartylphosphate" evidence="6">
    <location>
        <position position="55"/>
    </location>
</feature>
<dbReference type="EMBL" id="JAHHHV010000064">
    <property type="protein sequence ID" value="MBW4465851.1"/>
    <property type="molecule type" value="Genomic_DNA"/>
</dbReference>
<keyword evidence="4" id="KW-0418">Kinase</keyword>
<evidence type="ECO:0000313" key="10">
    <source>
        <dbReference type="EMBL" id="MBW4465851.1"/>
    </source>
</evidence>
<comment type="caution">
    <text evidence="10">The sequence shown here is derived from an EMBL/GenBank/DDBJ whole genome shotgun (WGS) entry which is preliminary data.</text>
</comment>
<dbReference type="Proteomes" id="UP000707356">
    <property type="component" value="Unassembled WGS sequence"/>
</dbReference>
<dbReference type="CDD" id="cd00082">
    <property type="entry name" value="HisKA"/>
    <property type="match status" value="1"/>
</dbReference>
<reference evidence="10" key="2">
    <citation type="journal article" date="2022" name="Microbiol. Resour. Announc.">
        <title>Metagenome Sequencing to Explore Phylogenomics of Terrestrial Cyanobacteria.</title>
        <authorList>
            <person name="Ward R.D."/>
            <person name="Stajich J.E."/>
            <person name="Johansen J.R."/>
            <person name="Huntemann M."/>
            <person name="Clum A."/>
            <person name="Foster B."/>
            <person name="Foster B."/>
            <person name="Roux S."/>
            <person name="Palaniappan K."/>
            <person name="Varghese N."/>
            <person name="Mukherjee S."/>
            <person name="Reddy T.B.K."/>
            <person name="Daum C."/>
            <person name="Copeland A."/>
            <person name="Chen I.A."/>
            <person name="Ivanova N.N."/>
            <person name="Kyrpides N.C."/>
            <person name="Shapiro N."/>
            <person name="Eloe-Fadrosh E.A."/>
            <person name="Pietrasiak N."/>
        </authorList>
    </citation>
    <scope>NUCLEOTIDE SEQUENCE</scope>
    <source>
        <strain evidence="10">GSE-TBD4-15B</strain>
    </source>
</reference>
<dbReference type="AlphaFoldDB" id="A0A951PA16"/>
<evidence type="ECO:0000256" key="4">
    <source>
        <dbReference type="ARBA" id="ARBA00022777"/>
    </source>
</evidence>
<feature type="domain" description="Histidine kinase" evidence="8">
    <location>
        <begin position="181"/>
        <end position="422"/>
    </location>
</feature>
<dbReference type="Gene3D" id="3.40.50.2300">
    <property type="match status" value="1"/>
</dbReference>
<gene>
    <name evidence="10" type="ORF">KME07_10495</name>
</gene>
<dbReference type="Pfam" id="PF00072">
    <property type="entry name" value="Response_reg"/>
    <property type="match status" value="1"/>
</dbReference>
<dbReference type="Gene3D" id="3.30.565.10">
    <property type="entry name" value="Histidine kinase-like ATPase, C-terminal domain"/>
    <property type="match status" value="1"/>
</dbReference>
<dbReference type="InterPro" id="IPR003594">
    <property type="entry name" value="HATPase_dom"/>
</dbReference>
<dbReference type="PANTHER" id="PTHR43547">
    <property type="entry name" value="TWO-COMPONENT HISTIDINE KINASE"/>
    <property type="match status" value="1"/>
</dbReference>
<dbReference type="PROSITE" id="PS50109">
    <property type="entry name" value="HIS_KIN"/>
    <property type="match status" value="1"/>
</dbReference>
<name>A0A951PA16_9CYAN</name>
<organism evidence="10 11">
    <name type="scientific">Pegethrix bostrychoides GSE-TBD4-15B</name>
    <dbReference type="NCBI Taxonomy" id="2839662"/>
    <lineage>
        <taxon>Bacteria</taxon>
        <taxon>Bacillati</taxon>
        <taxon>Cyanobacteriota</taxon>
        <taxon>Cyanophyceae</taxon>
        <taxon>Oculatellales</taxon>
        <taxon>Oculatellaceae</taxon>
        <taxon>Pegethrix</taxon>
    </lineage>
</organism>
<dbReference type="PROSITE" id="PS50110">
    <property type="entry name" value="RESPONSE_REGULATORY"/>
    <property type="match status" value="1"/>
</dbReference>
<evidence type="ECO:0000256" key="2">
    <source>
        <dbReference type="ARBA" id="ARBA00012438"/>
    </source>
</evidence>
<dbReference type="PRINTS" id="PR00344">
    <property type="entry name" value="BCTRLSENSOR"/>
</dbReference>
<proteinExistence type="predicted"/>
<dbReference type="SMART" id="SM00388">
    <property type="entry name" value="HisKA"/>
    <property type="match status" value="1"/>
</dbReference>
<dbReference type="SUPFAM" id="SSF52172">
    <property type="entry name" value="CheY-like"/>
    <property type="match status" value="1"/>
</dbReference>
<evidence type="ECO:0000256" key="1">
    <source>
        <dbReference type="ARBA" id="ARBA00000085"/>
    </source>
</evidence>
<evidence type="ECO:0000256" key="6">
    <source>
        <dbReference type="PROSITE-ProRule" id="PRU00169"/>
    </source>
</evidence>
<keyword evidence="7" id="KW-0175">Coiled coil</keyword>